<dbReference type="FunFam" id="3.40.1440.60:FF:000001">
    <property type="entry name" value="Primosomal protein N"/>
    <property type="match status" value="1"/>
</dbReference>
<dbReference type="GO" id="GO:0006269">
    <property type="term" value="P:DNA replication, synthesis of primer"/>
    <property type="evidence" value="ECO:0007669"/>
    <property type="project" value="UniProtKB-KW"/>
</dbReference>
<dbReference type="InterPro" id="IPR042115">
    <property type="entry name" value="PriA_3primeBD_sf"/>
</dbReference>
<keyword evidence="1 12" id="KW-0639">Primosome</keyword>
<dbReference type="CDD" id="cd17929">
    <property type="entry name" value="DEXHc_priA"/>
    <property type="match status" value="1"/>
</dbReference>
<evidence type="ECO:0000313" key="14">
    <source>
        <dbReference type="EMBL" id="PSR34697.1"/>
    </source>
</evidence>
<dbReference type="InterPro" id="IPR011545">
    <property type="entry name" value="DEAD/DEAH_box_helicase_dom"/>
</dbReference>
<dbReference type="EMBL" id="PXYW01000007">
    <property type="protein sequence ID" value="PSR34697.1"/>
    <property type="molecule type" value="Genomic_DNA"/>
</dbReference>
<reference evidence="14 15" key="1">
    <citation type="journal article" date="2014" name="BMC Genomics">
        <title>Comparison of environmental and isolate Sulfobacillus genomes reveals diverse carbon, sulfur, nitrogen, and hydrogen metabolisms.</title>
        <authorList>
            <person name="Justice N.B."/>
            <person name="Norman A."/>
            <person name="Brown C.T."/>
            <person name="Singh A."/>
            <person name="Thomas B.C."/>
            <person name="Banfield J.F."/>
        </authorList>
    </citation>
    <scope>NUCLEOTIDE SEQUENCE [LARGE SCALE GENOMIC DNA]</scope>
    <source>
        <strain evidence="14">AMDSBA4</strain>
    </source>
</reference>
<dbReference type="FunFam" id="3.40.50.300:FF:000489">
    <property type="entry name" value="Primosome assembly protein PriA"/>
    <property type="match status" value="1"/>
</dbReference>
<dbReference type="InterPro" id="IPR001650">
    <property type="entry name" value="Helicase_C-like"/>
</dbReference>
<comment type="function">
    <text evidence="12">Initiates the restart of stalled replication forks, which reloads the replicative helicase on sites other than the origin of replication. Recognizes and binds to abandoned replication forks and remodels them to uncover a helicase loading site. Promotes assembly of the primosome at these replication forks.</text>
</comment>
<keyword evidence="10 12" id="KW-0413">Isomerase</keyword>
<dbReference type="Pfam" id="PF17764">
    <property type="entry name" value="PriA_3primeBD"/>
    <property type="match status" value="1"/>
</dbReference>
<dbReference type="GO" id="GO:0006302">
    <property type="term" value="P:double-strand break repair"/>
    <property type="evidence" value="ECO:0007669"/>
    <property type="project" value="InterPro"/>
</dbReference>
<keyword evidence="8 12" id="KW-0067">ATP-binding</keyword>
<evidence type="ECO:0000256" key="5">
    <source>
        <dbReference type="ARBA" id="ARBA00022801"/>
    </source>
</evidence>
<evidence type="ECO:0000256" key="9">
    <source>
        <dbReference type="ARBA" id="ARBA00023125"/>
    </source>
</evidence>
<keyword evidence="6 12" id="KW-0347">Helicase</keyword>
<comment type="cofactor">
    <cofactor evidence="12">
        <name>Zn(2+)</name>
        <dbReference type="ChEBI" id="CHEBI:29105"/>
    </cofactor>
    <text evidence="12">Binds 2 zinc ions per subunit.</text>
</comment>
<evidence type="ECO:0000256" key="7">
    <source>
        <dbReference type="ARBA" id="ARBA00022833"/>
    </source>
</evidence>
<feature type="binding site" evidence="12">
    <location>
        <position position="429"/>
    </location>
    <ligand>
        <name>Zn(2+)</name>
        <dbReference type="ChEBI" id="CHEBI:29105"/>
        <label>1</label>
    </ligand>
</feature>
<comment type="subunit">
    <text evidence="12">Component of the replication restart primosome.</text>
</comment>
<dbReference type="GO" id="GO:0005524">
    <property type="term" value="F:ATP binding"/>
    <property type="evidence" value="ECO:0007669"/>
    <property type="project" value="UniProtKB-UniRule"/>
</dbReference>
<dbReference type="AlphaFoldDB" id="A0A2T2XJP0"/>
<comment type="catalytic activity">
    <reaction evidence="11 12">
        <text>ATP + H2O = ADP + phosphate + H(+)</text>
        <dbReference type="Rhea" id="RHEA:13065"/>
        <dbReference type="ChEBI" id="CHEBI:15377"/>
        <dbReference type="ChEBI" id="CHEBI:15378"/>
        <dbReference type="ChEBI" id="CHEBI:30616"/>
        <dbReference type="ChEBI" id="CHEBI:43474"/>
        <dbReference type="ChEBI" id="CHEBI:456216"/>
        <dbReference type="EC" id="5.6.2.4"/>
    </reaction>
</comment>
<dbReference type="PANTHER" id="PTHR30580:SF0">
    <property type="entry name" value="PRIMOSOMAL PROTEIN N"/>
    <property type="match status" value="1"/>
</dbReference>
<comment type="caution">
    <text evidence="14">The sequence shown here is derived from an EMBL/GenBank/DDBJ whole genome shotgun (WGS) entry which is preliminary data.</text>
</comment>
<gene>
    <name evidence="12 14" type="primary">priA</name>
    <name evidence="14" type="ORF">C7B46_04475</name>
</gene>
<dbReference type="InterPro" id="IPR005259">
    <property type="entry name" value="PriA"/>
</dbReference>
<feature type="binding site" evidence="12">
    <location>
        <position position="426"/>
    </location>
    <ligand>
        <name>Zn(2+)</name>
        <dbReference type="ChEBI" id="CHEBI:29105"/>
        <label>1</label>
    </ligand>
</feature>
<feature type="binding site" evidence="12">
    <location>
        <position position="466"/>
    </location>
    <ligand>
        <name>Zn(2+)</name>
        <dbReference type="ChEBI" id="CHEBI:29105"/>
        <label>1</label>
    </ligand>
</feature>
<dbReference type="Gene3D" id="3.40.50.300">
    <property type="entry name" value="P-loop containing nucleotide triphosphate hydrolases"/>
    <property type="match status" value="2"/>
</dbReference>
<evidence type="ECO:0000256" key="10">
    <source>
        <dbReference type="ARBA" id="ARBA00023235"/>
    </source>
</evidence>
<keyword evidence="2 12" id="KW-0235">DNA replication</keyword>
<evidence type="ECO:0000256" key="11">
    <source>
        <dbReference type="ARBA" id="ARBA00048988"/>
    </source>
</evidence>
<dbReference type="GO" id="GO:0008270">
    <property type="term" value="F:zinc ion binding"/>
    <property type="evidence" value="ECO:0007669"/>
    <property type="project" value="UniProtKB-UniRule"/>
</dbReference>
<name>A0A2T2XJP0_9FIRM</name>
<evidence type="ECO:0000256" key="12">
    <source>
        <dbReference type="HAMAP-Rule" id="MF_00983"/>
    </source>
</evidence>
<dbReference type="GO" id="GO:0006270">
    <property type="term" value="P:DNA replication initiation"/>
    <property type="evidence" value="ECO:0007669"/>
    <property type="project" value="TreeGrafter"/>
</dbReference>
<dbReference type="GO" id="GO:1990077">
    <property type="term" value="C:primosome complex"/>
    <property type="evidence" value="ECO:0007669"/>
    <property type="project" value="UniProtKB-UniRule"/>
</dbReference>
<dbReference type="SUPFAM" id="SSF52540">
    <property type="entry name" value="P-loop containing nucleoside triphosphate hydrolases"/>
    <property type="match status" value="1"/>
</dbReference>
<dbReference type="NCBIfam" id="TIGR00595">
    <property type="entry name" value="priA"/>
    <property type="match status" value="1"/>
</dbReference>
<dbReference type="InterPro" id="IPR041222">
    <property type="entry name" value="PriA_3primeBD"/>
</dbReference>
<dbReference type="GO" id="GO:0016887">
    <property type="term" value="F:ATP hydrolysis activity"/>
    <property type="evidence" value="ECO:0007669"/>
    <property type="project" value="RHEA"/>
</dbReference>
<evidence type="ECO:0000256" key="6">
    <source>
        <dbReference type="ARBA" id="ARBA00022806"/>
    </source>
</evidence>
<keyword evidence="5 12" id="KW-0378">Hydrolase</keyword>
<evidence type="ECO:0000259" key="13">
    <source>
        <dbReference type="PROSITE" id="PS51192"/>
    </source>
</evidence>
<feature type="binding site" evidence="12">
    <location>
        <position position="469"/>
    </location>
    <ligand>
        <name>Zn(2+)</name>
        <dbReference type="ChEBI" id="CHEBI:29105"/>
        <label>1</label>
    </ligand>
</feature>
<dbReference type="GO" id="GO:0006310">
    <property type="term" value="P:DNA recombination"/>
    <property type="evidence" value="ECO:0007669"/>
    <property type="project" value="InterPro"/>
</dbReference>
<dbReference type="GO" id="GO:0003677">
    <property type="term" value="F:DNA binding"/>
    <property type="evidence" value="ECO:0007669"/>
    <property type="project" value="UniProtKB-UniRule"/>
</dbReference>
<dbReference type="InterPro" id="IPR040498">
    <property type="entry name" value="PriA_CRR"/>
</dbReference>
<organism evidence="14 15">
    <name type="scientific">Sulfobacillus benefaciens</name>
    <dbReference type="NCBI Taxonomy" id="453960"/>
    <lineage>
        <taxon>Bacteria</taxon>
        <taxon>Bacillati</taxon>
        <taxon>Bacillota</taxon>
        <taxon>Clostridia</taxon>
        <taxon>Eubacteriales</taxon>
        <taxon>Clostridiales Family XVII. Incertae Sedis</taxon>
        <taxon>Sulfobacillus</taxon>
    </lineage>
</organism>
<evidence type="ECO:0000256" key="1">
    <source>
        <dbReference type="ARBA" id="ARBA00022515"/>
    </source>
</evidence>
<dbReference type="CDD" id="cd18804">
    <property type="entry name" value="SF2_C_priA"/>
    <property type="match status" value="1"/>
</dbReference>
<dbReference type="Proteomes" id="UP000242972">
    <property type="component" value="Unassembled WGS sequence"/>
</dbReference>
<dbReference type="Pfam" id="PF18319">
    <property type="entry name" value="Zn_ribbon_PriA"/>
    <property type="match status" value="1"/>
</dbReference>
<dbReference type="InterPro" id="IPR014001">
    <property type="entry name" value="Helicase_ATP-bd"/>
</dbReference>
<dbReference type="Gene3D" id="3.40.1440.60">
    <property type="entry name" value="PriA, 3(prime) DNA-binding domain"/>
    <property type="match status" value="1"/>
</dbReference>
<sequence>MKIAEVVVDRPVRGLDRAWSYAIPEGMDLVSGTRVEVPLGAGKAFGIVVAISDSKPAQIELKSVLAALDPYPVLTSEMIDLAHWMAERYVCFLPQALRAMIPSAVRRGMKPKVIWHYHTVGERTGRSSLKQTLWQWIHEHPQATRVEMQKVFTNPGTLLKALVAEGSVVATREIKGKEFRVNPSPYQLNEDQLAAISAIDSAPGRQWLLEGVTGSGKTEVYLAVLQKVLQRGGQALVLVPEIALTPQTWERFSARFPDSTYVWHSNLTDGERVQLWQAVQTDEPLVVIAARSGVFLPFQHLRLIVIDEEQETSYKQEDHPRYHAREVAIRRAKSFGATLILGSATPSLETAWNARQGHIGWIKLPSRVMQRSLPEMRVVDMRQELATGNRGMFSKTLMDAISAALEREQQVLLFLNRRGFSTFVLCRSCGKALGCPHCAVTLTYHSDQDHLRCHYCDFTMPMPTHCPACRSDKIRYFGAGTERVVAEVQRLWPQARIVRADRDSLTSRDSYYQLYRTFIQGQADVLVGTQMIAKGMDFPRVTVVGIVAADLGLHFPDFRSGERTFQLLVQSGGRAGRGIDPGQVVVQTYNPEHYAITHAVTQDVDAFVRQELEMRQELGYPPFGSLWLLELSGTDEGAVIQAAQQLGDQLSVRLANNAAVLGPSAAPLLKIRNHYRYHILVRTASNELAVSRTLLEMQSEHPELSITTDPYFML</sequence>
<comment type="catalytic activity">
    <reaction evidence="12">
        <text>Couples ATP hydrolysis with the unwinding of duplex DNA by translocating in the 3'-5' direction.</text>
        <dbReference type="EC" id="5.6.2.4"/>
    </reaction>
</comment>
<dbReference type="InterPro" id="IPR041236">
    <property type="entry name" value="PriA_C"/>
</dbReference>
<evidence type="ECO:0000313" key="15">
    <source>
        <dbReference type="Proteomes" id="UP000242972"/>
    </source>
</evidence>
<evidence type="ECO:0000256" key="4">
    <source>
        <dbReference type="ARBA" id="ARBA00022741"/>
    </source>
</evidence>
<dbReference type="InterPro" id="IPR027417">
    <property type="entry name" value="P-loop_NTPase"/>
</dbReference>
<feature type="binding site" evidence="12">
    <location>
        <position position="453"/>
    </location>
    <ligand>
        <name>Zn(2+)</name>
        <dbReference type="ChEBI" id="CHEBI:29105"/>
        <label>2</label>
    </ligand>
</feature>
<keyword evidence="9 12" id="KW-0238">DNA-binding</keyword>
<proteinExistence type="inferred from homology"/>
<dbReference type="PANTHER" id="PTHR30580">
    <property type="entry name" value="PRIMOSOMAL PROTEIN N"/>
    <property type="match status" value="1"/>
</dbReference>
<dbReference type="Pfam" id="PF00270">
    <property type="entry name" value="DEAD"/>
    <property type="match status" value="1"/>
</dbReference>
<dbReference type="SMART" id="SM00490">
    <property type="entry name" value="HELICc"/>
    <property type="match status" value="1"/>
</dbReference>
<keyword evidence="4 12" id="KW-0547">Nucleotide-binding</keyword>
<dbReference type="Pfam" id="PF18074">
    <property type="entry name" value="PriA_C"/>
    <property type="match status" value="1"/>
</dbReference>
<keyword evidence="7 12" id="KW-0862">Zinc</keyword>
<accession>A0A2T2XJP0</accession>
<keyword evidence="3 12" id="KW-0479">Metal-binding</keyword>
<dbReference type="PROSITE" id="PS51192">
    <property type="entry name" value="HELICASE_ATP_BIND_1"/>
    <property type="match status" value="1"/>
</dbReference>
<feature type="binding site" evidence="12">
    <location>
        <position position="456"/>
    </location>
    <ligand>
        <name>Zn(2+)</name>
        <dbReference type="ChEBI" id="CHEBI:29105"/>
        <label>2</label>
    </ligand>
</feature>
<feature type="binding site" evidence="12">
    <location>
        <position position="435"/>
    </location>
    <ligand>
        <name>Zn(2+)</name>
        <dbReference type="ChEBI" id="CHEBI:29105"/>
        <label>2</label>
    </ligand>
</feature>
<comment type="similarity">
    <text evidence="12">Belongs to the helicase family. PriA subfamily.</text>
</comment>
<dbReference type="GO" id="GO:0043138">
    <property type="term" value="F:3'-5' DNA helicase activity"/>
    <property type="evidence" value="ECO:0007669"/>
    <property type="project" value="UniProtKB-EC"/>
</dbReference>
<dbReference type="Pfam" id="PF00271">
    <property type="entry name" value="Helicase_C"/>
    <property type="match status" value="1"/>
</dbReference>
<evidence type="ECO:0000256" key="2">
    <source>
        <dbReference type="ARBA" id="ARBA00022705"/>
    </source>
</evidence>
<evidence type="ECO:0000256" key="3">
    <source>
        <dbReference type="ARBA" id="ARBA00022723"/>
    </source>
</evidence>
<feature type="domain" description="Helicase ATP-binding" evidence="13">
    <location>
        <begin position="198"/>
        <end position="364"/>
    </location>
</feature>
<feature type="binding site" evidence="12">
    <location>
        <position position="438"/>
    </location>
    <ligand>
        <name>Zn(2+)</name>
        <dbReference type="ChEBI" id="CHEBI:29105"/>
        <label>2</label>
    </ligand>
</feature>
<protein>
    <recommendedName>
        <fullName evidence="12">Replication restart protein PriA</fullName>
    </recommendedName>
    <alternativeName>
        <fullName evidence="12">ATP-dependent DNA helicase PriA</fullName>
        <ecNumber evidence="12">5.6.2.4</ecNumber>
    </alternativeName>
    <alternativeName>
        <fullName evidence="12">DNA 3'-5' helicase PriA</fullName>
    </alternativeName>
</protein>
<dbReference type="EC" id="5.6.2.4" evidence="12"/>
<evidence type="ECO:0000256" key="8">
    <source>
        <dbReference type="ARBA" id="ARBA00022840"/>
    </source>
</evidence>
<dbReference type="SMART" id="SM00487">
    <property type="entry name" value="DEXDc"/>
    <property type="match status" value="1"/>
</dbReference>
<dbReference type="HAMAP" id="MF_00983">
    <property type="entry name" value="PriA"/>
    <property type="match status" value="1"/>
</dbReference>